<reference evidence="1 2" key="1">
    <citation type="submission" date="2011-08" db="EMBL/GenBank/DDBJ databases">
        <authorList>
            <person name="Weinstock G."/>
            <person name="Sodergren E."/>
            <person name="Clifton S."/>
            <person name="Fulton L."/>
            <person name="Fulton B."/>
            <person name="Courtney L."/>
            <person name="Fronick C."/>
            <person name="Harrison M."/>
            <person name="Strong C."/>
            <person name="Farmer C."/>
            <person name="Delahaunty K."/>
            <person name="Markovic C."/>
            <person name="Hall O."/>
            <person name="Minx P."/>
            <person name="Tomlinson C."/>
            <person name="Mitreva M."/>
            <person name="Hou S."/>
            <person name="Chen J."/>
            <person name="Wollam A."/>
            <person name="Pepin K.H."/>
            <person name="Johnson M."/>
            <person name="Bhonagiri V."/>
            <person name="Zhang X."/>
            <person name="Suruliraj S."/>
            <person name="Warren W."/>
            <person name="Chinwalla A."/>
            <person name="Mardis E.R."/>
            <person name="Wilson R.K."/>
        </authorList>
    </citation>
    <scope>NUCLEOTIDE SEQUENCE [LARGE SCALE GENOMIC DNA]</scope>
    <source>
        <strain evidence="1 2">ATCC 33091</strain>
    </source>
</reference>
<gene>
    <name evidence="1" type="ORF">HMPREF0557_02967</name>
</gene>
<dbReference type="AlphaFoldDB" id="A0AB72Z634"/>
<dbReference type="GO" id="GO:0016811">
    <property type="term" value="F:hydrolase activity, acting on carbon-nitrogen (but not peptide) bonds, in linear amides"/>
    <property type="evidence" value="ECO:0007669"/>
    <property type="project" value="InterPro"/>
</dbReference>
<accession>A0AB72Z634</accession>
<dbReference type="Gene3D" id="3.10.28.20">
    <property type="entry name" value="Acetamidase/Formamidase-like domains"/>
    <property type="match status" value="1"/>
</dbReference>
<comment type="caution">
    <text evidence="1">The sequence shown here is derived from an EMBL/GenBank/DDBJ whole genome shotgun (WGS) entry which is preliminary data.</text>
</comment>
<dbReference type="InterPro" id="IPR004304">
    <property type="entry name" value="FmdA_AmdA"/>
</dbReference>
<protein>
    <submittedName>
        <fullName evidence="1">Acetamidase/Formamidase family protein</fullName>
    </submittedName>
</protein>
<dbReference type="EMBL" id="AGCN01000043">
    <property type="protein sequence ID" value="EHN60051.1"/>
    <property type="molecule type" value="Genomic_DNA"/>
</dbReference>
<proteinExistence type="predicted"/>
<dbReference type="PANTHER" id="PTHR31891:SF1">
    <property type="entry name" value="FORMAMIDASE C869.04-RELATED"/>
    <property type="match status" value="1"/>
</dbReference>
<dbReference type="RefSeq" id="WP_003772949.1">
    <property type="nucleotide sequence ID" value="NZ_JH556650.1"/>
</dbReference>
<evidence type="ECO:0000313" key="1">
    <source>
        <dbReference type="EMBL" id="EHN60051.1"/>
    </source>
</evidence>
<dbReference type="SMR" id="A0AB72Z634"/>
<dbReference type="Proteomes" id="UP000003597">
    <property type="component" value="Unassembled WGS sequence"/>
</dbReference>
<sequence length="299" mass="33184">MKNFVTSERSIHKMDESAKPVLTVKDGSVVTIKIKDHFNGQINKEQLHYGEIDWKQFSPTTGPICIEEARPGDLLAVTIEKITLTSKDVVLLNGPTIGVTDDLLPNNCIRRYKIKQNKIIYSDEIHVQLQKTIGLLKTESIHQTKPFHMPTKHGGTLDSPDITEGATIFLPVEKFGAMLHVADIRATTGFGKTTSTSAEVPAEVTLRLQLLKNKTAPTPIIIHKNNLICLGSELTTEKATKKALQNMLNVLMESDKITLEDAIFLLSLQADFEVCRLNKANVTTSIKLPLSSFPEMPFL</sequence>
<dbReference type="Gene3D" id="2.60.120.580">
    <property type="entry name" value="Acetamidase/Formamidase-like domains"/>
    <property type="match status" value="1"/>
</dbReference>
<organism evidence="1 2">
    <name type="scientific">Listeria innocua ATCC 33091</name>
    <dbReference type="NCBI Taxonomy" id="1002366"/>
    <lineage>
        <taxon>Bacteria</taxon>
        <taxon>Bacillati</taxon>
        <taxon>Bacillota</taxon>
        <taxon>Bacilli</taxon>
        <taxon>Bacillales</taxon>
        <taxon>Listeriaceae</taxon>
        <taxon>Listeria</taxon>
    </lineage>
</organism>
<keyword evidence="2" id="KW-1185">Reference proteome</keyword>
<dbReference type="PANTHER" id="PTHR31891">
    <property type="entry name" value="FORMAMIDASE C869.04-RELATED"/>
    <property type="match status" value="1"/>
</dbReference>
<evidence type="ECO:0000313" key="2">
    <source>
        <dbReference type="Proteomes" id="UP000003597"/>
    </source>
</evidence>
<dbReference type="Pfam" id="PF03069">
    <property type="entry name" value="FmdA_AmdA"/>
    <property type="match status" value="2"/>
</dbReference>
<name>A0AB72Z634_LISIO</name>
<dbReference type="SUPFAM" id="SSF141130">
    <property type="entry name" value="Acetamidase/Formamidase-like"/>
    <property type="match status" value="1"/>
</dbReference>